<feature type="compositionally biased region" description="Basic and acidic residues" evidence="1">
    <location>
        <begin position="1673"/>
        <end position="1694"/>
    </location>
</feature>
<proteinExistence type="predicted"/>
<feature type="region of interest" description="Disordered" evidence="1">
    <location>
        <begin position="117"/>
        <end position="178"/>
    </location>
</feature>
<organism evidence="3 4">
    <name type="scientific">Mytilus coruscus</name>
    <name type="common">Sea mussel</name>
    <dbReference type="NCBI Taxonomy" id="42192"/>
    <lineage>
        <taxon>Eukaryota</taxon>
        <taxon>Metazoa</taxon>
        <taxon>Spiralia</taxon>
        <taxon>Lophotrochozoa</taxon>
        <taxon>Mollusca</taxon>
        <taxon>Bivalvia</taxon>
        <taxon>Autobranchia</taxon>
        <taxon>Pteriomorphia</taxon>
        <taxon>Mytilida</taxon>
        <taxon>Mytiloidea</taxon>
        <taxon>Mytilidae</taxon>
        <taxon>Mytilinae</taxon>
        <taxon>Mytilus</taxon>
    </lineage>
</organism>
<evidence type="ECO:0000313" key="3">
    <source>
        <dbReference type="EMBL" id="CAC5397380.1"/>
    </source>
</evidence>
<feature type="compositionally biased region" description="Polar residues" evidence="1">
    <location>
        <begin position="1173"/>
        <end position="1188"/>
    </location>
</feature>
<feature type="compositionally biased region" description="Basic and acidic residues" evidence="1">
    <location>
        <begin position="1733"/>
        <end position="1742"/>
    </location>
</feature>
<feature type="compositionally biased region" description="Basic and acidic residues" evidence="1">
    <location>
        <begin position="1707"/>
        <end position="1721"/>
    </location>
</feature>
<feature type="compositionally biased region" description="Polar residues" evidence="1">
    <location>
        <begin position="1368"/>
        <end position="1380"/>
    </location>
</feature>
<feature type="compositionally biased region" description="Basic and acidic residues" evidence="1">
    <location>
        <begin position="959"/>
        <end position="978"/>
    </location>
</feature>
<feature type="compositionally biased region" description="Polar residues" evidence="1">
    <location>
        <begin position="1414"/>
        <end position="1436"/>
    </location>
</feature>
<dbReference type="PANTHER" id="PTHR14633">
    <property type="entry name" value="LITTLE ELONGATION COMPLEX SUBUNIT 2"/>
    <property type="match status" value="1"/>
</dbReference>
<feature type="compositionally biased region" description="Basic and acidic residues" evidence="1">
    <location>
        <begin position="235"/>
        <end position="265"/>
    </location>
</feature>
<accession>A0A6J8CR90</accession>
<evidence type="ECO:0000256" key="1">
    <source>
        <dbReference type="SAM" id="MobiDB-lite"/>
    </source>
</evidence>
<feature type="compositionally biased region" description="Low complexity" evidence="1">
    <location>
        <begin position="1344"/>
        <end position="1360"/>
    </location>
</feature>
<feature type="region of interest" description="Disordered" evidence="1">
    <location>
        <begin position="950"/>
        <end position="1035"/>
    </location>
</feature>
<feature type="region of interest" description="Disordered" evidence="1">
    <location>
        <begin position="190"/>
        <end position="266"/>
    </location>
</feature>
<dbReference type="GO" id="GO:0042795">
    <property type="term" value="P:snRNA transcription by RNA polymerase II"/>
    <property type="evidence" value="ECO:0007669"/>
    <property type="project" value="TreeGrafter"/>
</dbReference>
<feature type="compositionally biased region" description="Basic residues" evidence="1">
    <location>
        <begin position="1722"/>
        <end position="1732"/>
    </location>
</feature>
<feature type="domain" description="Little elongation complex subunit 2 C-terminal" evidence="2">
    <location>
        <begin position="1933"/>
        <end position="2131"/>
    </location>
</feature>
<dbReference type="InterPro" id="IPR019535">
    <property type="entry name" value="ICE2_C"/>
</dbReference>
<dbReference type="PANTHER" id="PTHR14633:SF3">
    <property type="entry name" value="LITTLE ELONGATION COMPLEX SUBUNIT 2"/>
    <property type="match status" value="1"/>
</dbReference>
<feature type="region of interest" description="Disordered" evidence="1">
    <location>
        <begin position="1816"/>
        <end position="1848"/>
    </location>
</feature>
<evidence type="ECO:0000313" key="4">
    <source>
        <dbReference type="Proteomes" id="UP000507470"/>
    </source>
</evidence>
<feature type="region of interest" description="Disordered" evidence="1">
    <location>
        <begin position="1133"/>
        <end position="1192"/>
    </location>
</feature>
<feature type="region of interest" description="Disordered" evidence="1">
    <location>
        <begin position="1344"/>
        <end position="1441"/>
    </location>
</feature>
<protein>
    <recommendedName>
        <fullName evidence="2">Little elongation complex subunit 2 C-terminal domain-containing protein</fullName>
    </recommendedName>
</protein>
<feature type="region of interest" description="Disordered" evidence="1">
    <location>
        <begin position="55"/>
        <end position="75"/>
    </location>
</feature>
<gene>
    <name evidence="3" type="ORF">MCOR_31816</name>
</gene>
<name>A0A6J8CR90_MYTCO</name>
<reference evidence="3 4" key="1">
    <citation type="submission" date="2020-06" db="EMBL/GenBank/DDBJ databases">
        <authorList>
            <person name="Li R."/>
            <person name="Bekaert M."/>
        </authorList>
    </citation>
    <scope>NUCLEOTIDE SEQUENCE [LARGE SCALE GENOMIC DNA]</scope>
    <source>
        <strain evidence="4">wild</strain>
    </source>
</reference>
<dbReference type="GO" id="GO:0045945">
    <property type="term" value="P:positive regulation of transcription by RNA polymerase III"/>
    <property type="evidence" value="ECO:0007669"/>
    <property type="project" value="TreeGrafter"/>
</dbReference>
<dbReference type="Proteomes" id="UP000507470">
    <property type="component" value="Unassembled WGS sequence"/>
</dbReference>
<keyword evidence="4" id="KW-1185">Reference proteome</keyword>
<feature type="compositionally biased region" description="Polar residues" evidence="1">
    <location>
        <begin position="981"/>
        <end position="992"/>
    </location>
</feature>
<dbReference type="EMBL" id="CACVKT020005675">
    <property type="protein sequence ID" value="CAC5397380.1"/>
    <property type="molecule type" value="Genomic_DNA"/>
</dbReference>
<feature type="region of interest" description="Disordered" evidence="1">
    <location>
        <begin position="2125"/>
        <end position="2147"/>
    </location>
</feature>
<feature type="compositionally biased region" description="Basic and acidic residues" evidence="1">
    <location>
        <begin position="140"/>
        <end position="152"/>
    </location>
</feature>
<dbReference type="GO" id="GO:0042796">
    <property type="term" value="P:snRNA transcription by RNA polymerase III"/>
    <property type="evidence" value="ECO:0007669"/>
    <property type="project" value="TreeGrafter"/>
</dbReference>
<dbReference type="OrthoDB" id="6288737at2759"/>
<feature type="compositionally biased region" description="Polar residues" evidence="1">
    <location>
        <begin position="153"/>
        <end position="162"/>
    </location>
</feature>
<feature type="compositionally biased region" description="Acidic residues" evidence="1">
    <location>
        <begin position="1754"/>
        <end position="1766"/>
    </location>
</feature>
<feature type="compositionally biased region" description="Basic and acidic residues" evidence="1">
    <location>
        <begin position="996"/>
        <end position="1010"/>
    </location>
</feature>
<feature type="compositionally biased region" description="Basic residues" evidence="1">
    <location>
        <begin position="57"/>
        <end position="66"/>
    </location>
</feature>
<feature type="compositionally biased region" description="Basic and acidic residues" evidence="1">
    <location>
        <begin position="1381"/>
        <end position="1413"/>
    </location>
</feature>
<sequence length="2147" mass="243111">MSKCPISWNVPVDTGHNFFFTQETFNKYSKPETYEEKIRNRYELFPPRECHLGVNAKSKRSKKKVNEKKTKSWDKEDKESLYKVQSLSDASEEEEEELIFDVEEDFEEFGVVKKITPKQNKQKEKAKTRGQKVKNVVVLDTEKKEALQKNDFQHTSTKQSDTQQKHTDDTELQHTQPCIEDLEEFGVDKSYNTGKEEPSAHSVDINQKEEFGIPKIISNQSDILEGSKPGNQNHQQKESNKEQKKRTEEFPWDTKSRDRKSDKADSQIFRYHNKKSNLSSREQSRYLNLHYKYNTFTPKSPSEREKREMKDFMTLHERVIEEQKEYQQYLEKLAHTAKSDYNYLAPEADRYFKERLAMKKKRVQLYPQYYNVCDKLNLLTAGPPCQLMFVMSLLELGTVPKLVVPNMNVGERPRIPLDYDSIVKHCPCDCSKPSNVWNNQVQIARIPLDYDSIVKHCPCDCSKPSNVWNNQVQIDYDSIVKHCPCDCSKPSNVWNNQIQIARIPLDYDSIVKHCPCDCSKPSNVWNNQVQIARIPLDYDSIVKHCPCDCSKPSNVWNNQVQLDYDSIAKHCPYDCSKPSNVWNNQVQIARIPLDYDSIVKHCPCDCSKPSNVWNNQVKIVMIPLDYDSIAKHCPCDCSKPSNVWNNQVQIARIPLDYDSIVQHCPCDCSKPSNVWNNEVQLARIPLDYDSIVKHCPCDCSKPSNVWNNQPCSKDQNCDVLSQRSKVHITISASAIACIVNNHAPNYNREWEIPFTVKDYQLQDGDKKFMHRVVYIDNPLPAKELTGRDKNTMFYKYALRSHMGRLNQTGHIFTLNQKIESDSTSPESLKLPRKQSSVEQTHNSELIIDDTENAASLLSPIKSPSNEQKKKISKIKRGEKVKDCEEIVGDDPFGTMEVSMEDLETFGMDMSANKTFKKLGEKKNVTGTKEDLPVEINLADEMKLSAKDGFSVGKTVKGQGSDHGETLKSNELDISKGKESVGSVQEISSFSSDGDSEIIKLDSSEKEKRLAENFQSPKTIGNDEEVDRTDTSIPNVKSDLNVEDSISNSVEISDSLKIDESLVKLKVDIVVSSQPCDLQMSSASDDESDALVIDEPENENIETVSSHVAMETPASPVPETPLSPVVFGSSFGSAFSPPASPSKRLCRSTDMNDITPRCSFRSVDGVKSPDSTDRNSPTSPDHTTFSSPESKPCKIIPLQRDSEEEFVTDNSYVLPKQINLFYPAANINEIGLRKKVEEISNSEGNTESKPSIDISSAGILSKYNTSDDSFKKVSNSKALDIKTLQTSDISIVLKSDLHTSSITKGDGVHDSIDQSEPDSLCTEGLIKPMDCTDLSVQNQYSNTSSSKIIEGSSHSVEGGSHNVKEDSHNVNGDSHNVNGDSHNVEEGSHNVEEDSHNVEEDSHNNEEDSHKVNGDSHNVNGDSHNVNGDSHNVNGDSHNVEEGSHNVEEYSHNVEEGSHNVEEGSQIMETGNIDNNTGKDDLDSSDNEILQINTALSKDDSESSDEIVSPRSKILRKNKDKIRKVMADEEIGLKHHSVTDKCSSSTISPFTSSETNFLGKRPLSRCNSTENEEENEIVNKLLQPSQRKGHRSNKSKDVKTDVTISVEAESENLEEMVCTRRKTRSSVGLRKQETTQNTKSLKLPSSPKKCKSVDDHQLSDFCEESMPTKRQTRRSMDIQDQEQRSSKMAILDRVKKNLRSKSTSQETSTEKQTDNTDKNEQLKRKRGRPQKRKSVQEDSHSTDKSASMSEKQDSEMEVDEGSIEEESTQILNEKDINNLTMTKSVANQENTNTIETIMTDARDSNINTIETNMTDVVDSNDRKGTENQQKSSDCNFRDKDQTTADDININHQKDILEKGKSKETEPAMIVKTQSQKVDCSLKKAKTLHTTLQKGQQQSVNPLENILQAQERLLDNPKLHRDQAQQEYFSQFKFPARHNITYHLWSLGAYNVMIRSGYHGVYKDPQQKVSFIHVSPKMEYQSNYGVEQLTVSEVSKDWASAYVRPNCKIIRARVNPLQSDIVSMKEEELSKMSTMSHGFNPANGFQMLANVFHRLHQCSPGQYLLHHSPGSSECQIKKATENNKRGTYDLHMNHFGLLGGEKDSHQIPWIPIDTNFIQQRFHKKGRIPATFEPRDYKPGTKKKKKRGKH</sequence>
<feature type="compositionally biased region" description="Basic residues" evidence="1">
    <location>
        <begin position="2137"/>
        <end position="2147"/>
    </location>
</feature>
<evidence type="ECO:0000259" key="2">
    <source>
        <dbReference type="Pfam" id="PF10505"/>
    </source>
</evidence>
<feature type="region of interest" description="Disordered" evidence="1">
    <location>
        <begin position="1621"/>
        <end position="1774"/>
    </location>
</feature>
<feature type="compositionally biased region" description="Basic and acidic residues" evidence="1">
    <location>
        <begin position="163"/>
        <end position="172"/>
    </location>
</feature>
<dbReference type="GO" id="GO:0008023">
    <property type="term" value="C:transcription elongation factor complex"/>
    <property type="evidence" value="ECO:0007669"/>
    <property type="project" value="InterPro"/>
</dbReference>
<dbReference type="Pfam" id="PF10505">
    <property type="entry name" value="NARG2_C"/>
    <property type="match status" value="1"/>
</dbReference>